<proteinExistence type="inferred from homology"/>
<organism evidence="12 13">
    <name type="scientific">Candidatus Galligastranaerophilus intestinavium</name>
    <dbReference type="NCBI Taxonomy" id="2840836"/>
    <lineage>
        <taxon>Bacteria</taxon>
        <taxon>Candidatus Galligastranaerophilus</taxon>
    </lineage>
</organism>
<dbReference type="InterPro" id="IPR001689">
    <property type="entry name" value="Flag_FliM"/>
</dbReference>
<dbReference type="PANTHER" id="PTHR30034:SF6">
    <property type="entry name" value="YOP PROTEINS TRANSLOCATION PROTEIN Q"/>
    <property type="match status" value="1"/>
</dbReference>
<evidence type="ECO:0000256" key="3">
    <source>
        <dbReference type="ARBA" id="ARBA00011049"/>
    </source>
</evidence>
<evidence type="ECO:0000256" key="7">
    <source>
        <dbReference type="ARBA" id="ARBA00022779"/>
    </source>
</evidence>
<comment type="similarity">
    <text evidence="3">Belongs to the FliM family.</text>
</comment>
<protein>
    <recommendedName>
        <fullName evidence="4 10">Flagellar motor switch protein FliM</fullName>
    </recommendedName>
</protein>
<dbReference type="GO" id="GO:0009425">
    <property type="term" value="C:bacterial-type flagellum basal body"/>
    <property type="evidence" value="ECO:0007669"/>
    <property type="project" value="UniProtKB-SubCell"/>
</dbReference>
<dbReference type="Pfam" id="PF01052">
    <property type="entry name" value="FliMN_C"/>
    <property type="match status" value="1"/>
</dbReference>
<keyword evidence="12" id="KW-0966">Cell projection</keyword>
<dbReference type="Pfam" id="PF02154">
    <property type="entry name" value="FliM"/>
    <property type="match status" value="1"/>
</dbReference>
<evidence type="ECO:0000256" key="6">
    <source>
        <dbReference type="ARBA" id="ARBA00022500"/>
    </source>
</evidence>
<keyword evidence="7" id="KW-0283">Flagellar rotation</keyword>
<evidence type="ECO:0000256" key="8">
    <source>
        <dbReference type="ARBA" id="ARBA00023136"/>
    </source>
</evidence>
<evidence type="ECO:0000256" key="9">
    <source>
        <dbReference type="ARBA" id="ARBA00023143"/>
    </source>
</evidence>
<evidence type="ECO:0000256" key="4">
    <source>
        <dbReference type="ARBA" id="ARBA00021898"/>
    </source>
</evidence>
<accession>A0A9D1FJ29</accession>
<keyword evidence="6" id="KW-0145">Chemotaxis</keyword>
<dbReference type="InterPro" id="IPR001543">
    <property type="entry name" value="FliN-like_C"/>
</dbReference>
<dbReference type="AlphaFoldDB" id="A0A9D1FJ29"/>
<keyword evidence="9" id="KW-0975">Bacterial flagellum</keyword>
<dbReference type="Gene3D" id="2.30.330.10">
    <property type="entry name" value="SpoA-like"/>
    <property type="match status" value="1"/>
</dbReference>
<dbReference type="PIRSF" id="PIRSF002888">
    <property type="entry name" value="FliM"/>
    <property type="match status" value="1"/>
</dbReference>
<feature type="domain" description="Flagellar motor switch protein FliN-like C-terminal" evidence="11">
    <location>
        <begin position="262"/>
        <end position="329"/>
    </location>
</feature>
<gene>
    <name evidence="12" type="primary">fliM</name>
    <name evidence="12" type="ORF">IAA86_05395</name>
</gene>
<evidence type="ECO:0000256" key="1">
    <source>
        <dbReference type="ARBA" id="ARBA00004117"/>
    </source>
</evidence>
<keyword evidence="8" id="KW-0472">Membrane</keyword>
<keyword evidence="12" id="KW-0282">Flagellum</keyword>
<dbReference type="InterPro" id="IPR028976">
    <property type="entry name" value="CheC-like_sf"/>
</dbReference>
<dbReference type="SUPFAM" id="SSF103039">
    <property type="entry name" value="CheC-like"/>
    <property type="match status" value="1"/>
</dbReference>
<evidence type="ECO:0000313" key="13">
    <source>
        <dbReference type="Proteomes" id="UP000886865"/>
    </source>
</evidence>
<dbReference type="Proteomes" id="UP000886865">
    <property type="component" value="Unassembled WGS sequence"/>
</dbReference>
<sequence>MQNQTGNNPLENNPEINQDELSALEEESALIEEISEEFKKGYKLYNFRRPDKFSKEHLRALQDIHRDFVRQLALTLTTYLRMDVEMDIISVDQLTYDEYVCSMPSHFQNGIFKLNPLSGEISLGLSSEVLTVILDRMLGGDGSNNDYNRDLTQIEEALTKKIIEKIIKTLENSWCSVLPVKAEFTSLDNGYHVVPITTSGEIVALISFEIRLGSKNFGLINLCFPYPVLETVLQKLTPQYIFQHTNVVSNEIGRNEILTKINPALLDLSVILGTTNILINDVLDMKEGDVIKLDQKIDEKLYVLINGKKKFVAVPGRKEGRICVKIADKYTPKE</sequence>
<dbReference type="GO" id="GO:0005886">
    <property type="term" value="C:plasma membrane"/>
    <property type="evidence" value="ECO:0007669"/>
    <property type="project" value="UniProtKB-SubCell"/>
</dbReference>
<dbReference type="CDD" id="cd17908">
    <property type="entry name" value="FliM"/>
    <property type="match status" value="1"/>
</dbReference>
<dbReference type="InterPro" id="IPR036429">
    <property type="entry name" value="SpoA-like_sf"/>
</dbReference>
<evidence type="ECO:0000256" key="2">
    <source>
        <dbReference type="ARBA" id="ARBA00004202"/>
    </source>
</evidence>
<evidence type="ECO:0000313" key="12">
    <source>
        <dbReference type="EMBL" id="HIS74433.1"/>
    </source>
</evidence>
<comment type="subcellular location">
    <subcellularLocation>
        <location evidence="1">Bacterial flagellum basal body</location>
    </subcellularLocation>
    <subcellularLocation>
        <location evidence="2">Cell membrane</location>
        <topology evidence="2">Peripheral membrane protein</topology>
    </subcellularLocation>
</comment>
<keyword evidence="5" id="KW-1003">Cell membrane</keyword>
<name>A0A9D1FJ29_9BACT</name>
<evidence type="ECO:0000256" key="5">
    <source>
        <dbReference type="ARBA" id="ARBA00022475"/>
    </source>
</evidence>
<dbReference type="PRINTS" id="PR00955">
    <property type="entry name" value="FLGMOTORFLIM"/>
</dbReference>
<comment type="caution">
    <text evidence="12">The sequence shown here is derived from an EMBL/GenBank/DDBJ whole genome shotgun (WGS) entry which is preliminary data.</text>
</comment>
<dbReference type="GO" id="GO:0050918">
    <property type="term" value="P:positive chemotaxis"/>
    <property type="evidence" value="ECO:0007669"/>
    <property type="project" value="TreeGrafter"/>
</dbReference>
<dbReference type="PANTHER" id="PTHR30034">
    <property type="entry name" value="FLAGELLAR MOTOR SWITCH PROTEIN FLIM"/>
    <property type="match status" value="1"/>
</dbReference>
<dbReference type="GO" id="GO:0071978">
    <property type="term" value="P:bacterial-type flagellum-dependent swarming motility"/>
    <property type="evidence" value="ECO:0007669"/>
    <property type="project" value="TreeGrafter"/>
</dbReference>
<evidence type="ECO:0000259" key="11">
    <source>
        <dbReference type="Pfam" id="PF01052"/>
    </source>
</evidence>
<dbReference type="SUPFAM" id="SSF101801">
    <property type="entry name" value="Surface presentation of antigens (SPOA)"/>
    <property type="match status" value="1"/>
</dbReference>
<dbReference type="EMBL" id="DVJQ01000046">
    <property type="protein sequence ID" value="HIS74433.1"/>
    <property type="molecule type" value="Genomic_DNA"/>
</dbReference>
<dbReference type="GO" id="GO:0003774">
    <property type="term" value="F:cytoskeletal motor activity"/>
    <property type="evidence" value="ECO:0007669"/>
    <property type="project" value="InterPro"/>
</dbReference>
<reference evidence="12" key="2">
    <citation type="journal article" date="2021" name="PeerJ">
        <title>Extensive microbial diversity within the chicken gut microbiome revealed by metagenomics and culture.</title>
        <authorList>
            <person name="Gilroy R."/>
            <person name="Ravi A."/>
            <person name="Getino M."/>
            <person name="Pursley I."/>
            <person name="Horton D.L."/>
            <person name="Alikhan N.F."/>
            <person name="Baker D."/>
            <person name="Gharbi K."/>
            <person name="Hall N."/>
            <person name="Watson M."/>
            <person name="Adriaenssens E.M."/>
            <person name="Foster-Nyarko E."/>
            <person name="Jarju S."/>
            <person name="Secka A."/>
            <person name="Antonio M."/>
            <person name="Oren A."/>
            <person name="Chaudhuri R.R."/>
            <person name="La Ragione R."/>
            <person name="Hildebrand F."/>
            <person name="Pallen M.J."/>
        </authorList>
    </citation>
    <scope>NUCLEOTIDE SEQUENCE</scope>
    <source>
        <strain evidence="12">CHK152-2871</strain>
    </source>
</reference>
<dbReference type="Gene3D" id="3.40.1550.10">
    <property type="entry name" value="CheC-like"/>
    <property type="match status" value="1"/>
</dbReference>
<keyword evidence="12" id="KW-0969">Cilium</keyword>
<reference evidence="12" key="1">
    <citation type="submission" date="2020-10" db="EMBL/GenBank/DDBJ databases">
        <authorList>
            <person name="Gilroy R."/>
        </authorList>
    </citation>
    <scope>NUCLEOTIDE SEQUENCE</scope>
    <source>
        <strain evidence="12">CHK152-2871</strain>
    </source>
</reference>
<evidence type="ECO:0000256" key="10">
    <source>
        <dbReference type="NCBIfam" id="TIGR01397"/>
    </source>
</evidence>
<dbReference type="NCBIfam" id="TIGR01397">
    <property type="entry name" value="fliM_switch"/>
    <property type="match status" value="1"/>
</dbReference>